<feature type="chain" id="PRO_5032876372" evidence="2">
    <location>
        <begin position="21"/>
        <end position="469"/>
    </location>
</feature>
<dbReference type="Proteomes" id="UP000596742">
    <property type="component" value="Unassembled WGS sequence"/>
</dbReference>
<keyword evidence="2" id="KW-0732">Signal</keyword>
<keyword evidence="1" id="KW-0472">Membrane</keyword>
<dbReference type="PANTHER" id="PTHR11861:SF8">
    <property type="entry name" value="PKD DOMAIN-CONTAINING PROTEIN"/>
    <property type="match status" value="1"/>
</dbReference>
<organism evidence="3 4">
    <name type="scientific">Mytilus galloprovincialis</name>
    <name type="common">Mediterranean mussel</name>
    <dbReference type="NCBI Taxonomy" id="29158"/>
    <lineage>
        <taxon>Eukaryota</taxon>
        <taxon>Metazoa</taxon>
        <taxon>Spiralia</taxon>
        <taxon>Lophotrochozoa</taxon>
        <taxon>Mollusca</taxon>
        <taxon>Bivalvia</taxon>
        <taxon>Autobranchia</taxon>
        <taxon>Pteriomorphia</taxon>
        <taxon>Mytilida</taxon>
        <taxon>Mytiloidea</taxon>
        <taxon>Mytilidae</taxon>
        <taxon>Mytilinae</taxon>
        <taxon>Mytilus</taxon>
    </lineage>
</organism>
<dbReference type="AlphaFoldDB" id="A0A8B6ERY7"/>
<feature type="transmembrane region" description="Helical" evidence="1">
    <location>
        <begin position="370"/>
        <end position="391"/>
    </location>
</feature>
<keyword evidence="4" id="KW-1185">Reference proteome</keyword>
<dbReference type="GO" id="GO:0005886">
    <property type="term" value="C:plasma membrane"/>
    <property type="evidence" value="ECO:0007669"/>
    <property type="project" value="TreeGrafter"/>
</dbReference>
<evidence type="ECO:0000313" key="3">
    <source>
        <dbReference type="EMBL" id="VDI38897.1"/>
    </source>
</evidence>
<proteinExistence type="predicted"/>
<dbReference type="InterPro" id="IPR045219">
    <property type="entry name" value="PKAT"/>
</dbReference>
<evidence type="ECO:0000256" key="1">
    <source>
        <dbReference type="SAM" id="Phobius"/>
    </source>
</evidence>
<keyword evidence="1" id="KW-0812">Transmembrane</keyword>
<protein>
    <submittedName>
        <fullName evidence="3">Uncharacterized protein</fullName>
    </submittedName>
</protein>
<accession>A0A8B6ERY7</accession>
<gene>
    <name evidence="3" type="ORF">MGAL_10B056811</name>
</gene>
<dbReference type="EMBL" id="UYJE01005643">
    <property type="protein sequence ID" value="VDI38897.1"/>
    <property type="molecule type" value="Genomic_DNA"/>
</dbReference>
<name>A0A8B6ERY7_MYTGA</name>
<evidence type="ECO:0000313" key="4">
    <source>
        <dbReference type="Proteomes" id="UP000596742"/>
    </source>
</evidence>
<reference evidence="3" key="1">
    <citation type="submission" date="2018-11" db="EMBL/GenBank/DDBJ databases">
        <authorList>
            <person name="Alioto T."/>
            <person name="Alioto T."/>
        </authorList>
    </citation>
    <scope>NUCLEOTIDE SEQUENCE</scope>
</reference>
<feature type="signal peptide" evidence="2">
    <location>
        <begin position="1"/>
        <end position="20"/>
    </location>
</feature>
<dbReference type="PANTHER" id="PTHR11861">
    <property type="entry name" value="MELANOCYTE PROTEIN PMEL 17-RELATED"/>
    <property type="match status" value="1"/>
</dbReference>
<keyword evidence="1" id="KW-1133">Transmembrane helix</keyword>
<comment type="caution">
    <text evidence="3">The sequence shown here is derived from an EMBL/GenBank/DDBJ whole genome shotgun (WGS) entry which is preliminary data.</text>
</comment>
<dbReference type="OrthoDB" id="6500045at2759"/>
<evidence type="ECO:0000256" key="2">
    <source>
        <dbReference type="SAM" id="SignalP"/>
    </source>
</evidence>
<sequence>MLVPSKWCYLLLSLLKEAFTCRLYDCKHPSKHGMKIKTNLTNQQLPGSKSELNLDKFFEEPYQITVNSSSPAVLDSVIRFSANISSLEEVLSNKTLFVYRWVNTANKNTLTSEANYTSSIDINTFLSYAVSPGEYHMKVTVYKKEKIWPFSVKIGHASTKFVLTEFLNGKLTIKQQLNDKMHVNNHTFATKKPLNLSSVLTDEFEIEYSYAYIWFVNGTFQEWNESYSYITYNGITPGKLNITVKVKASFDFLSNKEGIFTKFITLKDAINIGNITGENEVCEGQHMYVNVSYNGSNPTEICWHVMHINESLNCTWLNGNENRYTIDLHTDHKEGTYKLNITMKNDVSKAYALISFKVIDGYKDHKISSVMVVTITFCLVGLIVTVAALAYSLKVRKKCHITEVADFNFHPHIKKGPKISTVMKNLLYEFLEKDRLNRRQNNLNKHQSTIKTYGTIESSNDDDMLLYNL</sequence>